<keyword evidence="5" id="KW-1185">Reference proteome</keyword>
<dbReference type="InterPro" id="IPR001452">
    <property type="entry name" value="SH3_domain"/>
</dbReference>
<evidence type="ECO:0000313" key="4">
    <source>
        <dbReference type="EMBL" id="RZF34846.1"/>
    </source>
</evidence>
<dbReference type="STRING" id="195883.A0A482WNI7"/>
<reference evidence="4 5" key="1">
    <citation type="journal article" date="2017" name="Gigascience">
        <title>Genome sequence of the small brown planthopper, Laodelphax striatellus.</title>
        <authorList>
            <person name="Zhu J."/>
            <person name="Jiang F."/>
            <person name="Wang X."/>
            <person name="Yang P."/>
            <person name="Bao Y."/>
            <person name="Zhao W."/>
            <person name="Wang W."/>
            <person name="Lu H."/>
            <person name="Wang Q."/>
            <person name="Cui N."/>
            <person name="Li J."/>
            <person name="Chen X."/>
            <person name="Luo L."/>
            <person name="Yu J."/>
            <person name="Kang L."/>
            <person name="Cui F."/>
        </authorList>
    </citation>
    <scope>NUCLEOTIDE SEQUENCE [LARGE SCALE GENOMIC DNA]</scope>
    <source>
        <strain evidence="4">Lst14</strain>
    </source>
</reference>
<dbReference type="InterPro" id="IPR036028">
    <property type="entry name" value="SH3-like_dom_sf"/>
</dbReference>
<dbReference type="AlphaFoldDB" id="A0A482WNI7"/>
<evidence type="ECO:0000313" key="5">
    <source>
        <dbReference type="Proteomes" id="UP000291343"/>
    </source>
</evidence>
<organism evidence="4 5">
    <name type="scientific">Laodelphax striatellus</name>
    <name type="common">Small brown planthopper</name>
    <name type="synonym">Delphax striatella</name>
    <dbReference type="NCBI Taxonomy" id="195883"/>
    <lineage>
        <taxon>Eukaryota</taxon>
        <taxon>Metazoa</taxon>
        <taxon>Ecdysozoa</taxon>
        <taxon>Arthropoda</taxon>
        <taxon>Hexapoda</taxon>
        <taxon>Insecta</taxon>
        <taxon>Pterygota</taxon>
        <taxon>Neoptera</taxon>
        <taxon>Paraneoptera</taxon>
        <taxon>Hemiptera</taxon>
        <taxon>Auchenorrhyncha</taxon>
        <taxon>Fulgoroidea</taxon>
        <taxon>Delphacidae</taxon>
        <taxon>Criomorphinae</taxon>
        <taxon>Laodelphax</taxon>
    </lineage>
</organism>
<dbReference type="EMBL" id="QKKF02030145">
    <property type="protein sequence ID" value="RZF34846.1"/>
    <property type="molecule type" value="Genomic_DNA"/>
</dbReference>
<feature type="compositionally biased region" description="Polar residues" evidence="2">
    <location>
        <begin position="23"/>
        <end position="33"/>
    </location>
</feature>
<feature type="compositionally biased region" description="Polar residues" evidence="2">
    <location>
        <begin position="51"/>
        <end position="65"/>
    </location>
</feature>
<feature type="domain" description="SH3" evidence="3">
    <location>
        <begin position="278"/>
        <end position="333"/>
    </location>
</feature>
<dbReference type="SUPFAM" id="SSF50044">
    <property type="entry name" value="SH3-domain"/>
    <property type="match status" value="1"/>
</dbReference>
<protein>
    <recommendedName>
        <fullName evidence="3">SH3 domain-containing protein</fullName>
    </recommendedName>
</protein>
<feature type="compositionally biased region" description="Basic residues" evidence="2">
    <location>
        <begin position="83"/>
        <end position="106"/>
    </location>
</feature>
<evidence type="ECO:0000256" key="2">
    <source>
        <dbReference type="SAM" id="MobiDB-lite"/>
    </source>
</evidence>
<dbReference type="InParanoid" id="A0A482WNI7"/>
<gene>
    <name evidence="4" type="ORF">LSTR_LSTR013964</name>
</gene>
<proteinExistence type="predicted"/>
<dbReference type="SMART" id="SM00326">
    <property type="entry name" value="SH3"/>
    <property type="match status" value="1"/>
</dbReference>
<feature type="region of interest" description="Disordered" evidence="2">
    <location>
        <begin position="1"/>
        <end position="108"/>
    </location>
</feature>
<dbReference type="OrthoDB" id="6415921at2759"/>
<evidence type="ECO:0000259" key="3">
    <source>
        <dbReference type="SMART" id="SM00326"/>
    </source>
</evidence>
<accession>A0A482WNI7</accession>
<feature type="compositionally biased region" description="Gly residues" evidence="2">
    <location>
        <begin position="71"/>
        <end position="81"/>
    </location>
</feature>
<name>A0A482WNI7_LAOST</name>
<comment type="caution">
    <text evidence="4">The sequence shown here is derived from an EMBL/GenBank/DDBJ whole genome shotgun (WGS) entry which is preliminary data.</text>
</comment>
<dbReference type="Pfam" id="PF00018">
    <property type="entry name" value="SH3_1"/>
    <property type="match status" value="1"/>
</dbReference>
<dbReference type="Gene3D" id="2.30.30.40">
    <property type="entry name" value="SH3 Domains"/>
    <property type="match status" value="1"/>
</dbReference>
<sequence>MGLRPSSLSRPKINLTWVVRSDVPSTTTNTASTPRPDANGHKPSYPARPASVTQKRGSPSEQSGSIIAEGGVCGGVTGGPGPRRTKQKHRHARRSRTHTPRPHAQPRARFGYDITDVDAFLTKASLDSPGNIPVVLSSPCLLYQTRIGGFQDEIALPLGMVVNAVFKNQSWLYVQTPHGEEGYVQYGACLPLGILPPKTPAPCWETHTDIFPQPLGNRTDNEKLRTGTRSECGGVRTKRCRDDLRDTVSACGERRVDKLYLRATGSTRLISKSIRRQTLLVITSDYIGQGRSTLTVREGDVVVLINDDMKDWFWVQTRTGQKGFIPAVIAGNGFL</sequence>
<keyword evidence="1" id="KW-0728">SH3 domain</keyword>
<evidence type="ECO:0000256" key="1">
    <source>
        <dbReference type="ARBA" id="ARBA00022443"/>
    </source>
</evidence>
<dbReference type="Proteomes" id="UP000291343">
    <property type="component" value="Unassembled WGS sequence"/>
</dbReference>
<dbReference type="CDD" id="cd00174">
    <property type="entry name" value="SH3"/>
    <property type="match status" value="1"/>
</dbReference>